<comment type="caution">
    <text evidence="2">The sequence shown here is derived from an EMBL/GenBank/DDBJ whole genome shotgun (WGS) entry which is preliminary data.</text>
</comment>
<name>A0AAD6IS39_DREDA</name>
<proteinExistence type="predicted"/>
<dbReference type="EMBL" id="JAQGDS010000012">
    <property type="protein sequence ID" value="KAJ6256560.1"/>
    <property type="molecule type" value="Genomic_DNA"/>
</dbReference>
<gene>
    <name evidence="2" type="ORF">Dda_8423</name>
</gene>
<organism evidence="2 3">
    <name type="scientific">Drechslerella dactyloides</name>
    <name type="common">Nematode-trapping fungus</name>
    <name type="synonym">Arthrobotrys dactyloides</name>
    <dbReference type="NCBI Taxonomy" id="74499"/>
    <lineage>
        <taxon>Eukaryota</taxon>
        <taxon>Fungi</taxon>
        <taxon>Dikarya</taxon>
        <taxon>Ascomycota</taxon>
        <taxon>Pezizomycotina</taxon>
        <taxon>Orbiliomycetes</taxon>
        <taxon>Orbiliales</taxon>
        <taxon>Orbiliaceae</taxon>
        <taxon>Drechslerella</taxon>
    </lineage>
</organism>
<sequence length="191" mass="20570">MDAQRRPSETDVRFQQLLEASPLPKSVLRLRDKLQQQTRQGSAGALNASPAADAQLEAALDDGGDGRDSRDSDDGDDDARMQLESSPARERASSPAKRQATAGSSADVAGRVAPRAPDARDVTPSDRDKDKDGDEIATSSTSTTPQRRKSARRSGPRDYWVLGSTPRAPVYNETAKLRATPKPAFEATPKQ</sequence>
<keyword evidence="3" id="KW-1185">Reference proteome</keyword>
<evidence type="ECO:0000313" key="2">
    <source>
        <dbReference type="EMBL" id="KAJ6256560.1"/>
    </source>
</evidence>
<feature type="compositionally biased region" description="Basic and acidic residues" evidence="1">
    <location>
        <begin position="117"/>
        <end position="134"/>
    </location>
</feature>
<dbReference type="Proteomes" id="UP001221413">
    <property type="component" value="Unassembled WGS sequence"/>
</dbReference>
<evidence type="ECO:0000313" key="3">
    <source>
        <dbReference type="Proteomes" id="UP001221413"/>
    </source>
</evidence>
<protein>
    <submittedName>
        <fullName evidence="2">Uncharacterized protein</fullName>
    </submittedName>
</protein>
<feature type="region of interest" description="Disordered" evidence="1">
    <location>
        <begin position="35"/>
        <end position="191"/>
    </location>
</feature>
<accession>A0AAD6IS39</accession>
<evidence type="ECO:0000256" key="1">
    <source>
        <dbReference type="SAM" id="MobiDB-lite"/>
    </source>
</evidence>
<reference evidence="2" key="1">
    <citation type="submission" date="2023-01" db="EMBL/GenBank/DDBJ databases">
        <title>The chitinases involved in constricting ring structure development in the nematode-trapping fungus Drechslerella dactyloides.</title>
        <authorList>
            <person name="Wang R."/>
            <person name="Zhang L."/>
            <person name="Tang P."/>
            <person name="Li S."/>
            <person name="Liang L."/>
        </authorList>
    </citation>
    <scope>NUCLEOTIDE SEQUENCE</scope>
    <source>
        <strain evidence="2">YMF1.00031</strain>
    </source>
</reference>
<dbReference type="AlphaFoldDB" id="A0AAD6IS39"/>